<dbReference type="AlphaFoldDB" id="A0A6J4IVK5"/>
<feature type="non-terminal residue" evidence="1">
    <location>
        <position position="40"/>
    </location>
</feature>
<reference evidence="1" key="1">
    <citation type="submission" date="2020-02" db="EMBL/GenBank/DDBJ databases">
        <authorList>
            <person name="Meier V. D."/>
        </authorList>
    </citation>
    <scope>NUCLEOTIDE SEQUENCE</scope>
    <source>
        <strain evidence="1">AVDCRST_MAG42</strain>
    </source>
</reference>
<accession>A0A6J4IVK5</accession>
<sequence length="40" mass="4101">CYAPPRALLTAGCDSLSQRCCVLGTGIASCRQKRATGGKS</sequence>
<gene>
    <name evidence="1" type="ORF">AVDCRST_MAG42-2993</name>
</gene>
<protein>
    <submittedName>
        <fullName evidence="1">Uncharacterized protein</fullName>
    </submittedName>
</protein>
<name>A0A6J4IVK5_9BACT</name>
<dbReference type="EMBL" id="CADCTA010000097">
    <property type="protein sequence ID" value="CAA9261490.1"/>
    <property type="molecule type" value="Genomic_DNA"/>
</dbReference>
<organism evidence="1">
    <name type="scientific">uncultured Chthoniobacterales bacterium</name>
    <dbReference type="NCBI Taxonomy" id="1836801"/>
    <lineage>
        <taxon>Bacteria</taxon>
        <taxon>Pseudomonadati</taxon>
        <taxon>Verrucomicrobiota</taxon>
        <taxon>Spartobacteria</taxon>
        <taxon>Chthoniobacterales</taxon>
        <taxon>environmental samples</taxon>
    </lineage>
</organism>
<feature type="non-terminal residue" evidence="1">
    <location>
        <position position="1"/>
    </location>
</feature>
<evidence type="ECO:0000313" key="1">
    <source>
        <dbReference type="EMBL" id="CAA9261490.1"/>
    </source>
</evidence>
<proteinExistence type="predicted"/>